<reference evidence="2 3" key="1">
    <citation type="submission" date="2021-07" db="EMBL/GenBank/DDBJ databases">
        <authorList>
            <person name="So Y."/>
        </authorList>
    </citation>
    <scope>NUCLEOTIDE SEQUENCE [LARGE SCALE GENOMIC DNA]</scope>
    <source>
        <strain evidence="2 3">Y3S6</strain>
    </source>
</reference>
<sequence>MILKTLIAALFLAMLASLAAGVGFLLRDDSQSRRLLISLKVRVTLAALLVALLFYGFYFGGLGEA</sequence>
<name>A0ABS6ZPH8_9GAMM</name>
<dbReference type="RefSeq" id="WP_209478151.1">
    <property type="nucleotide sequence ID" value="NZ_JAHYCA010000004.1"/>
</dbReference>
<comment type="caution">
    <text evidence="2">The sequence shown here is derived from an EMBL/GenBank/DDBJ whole genome shotgun (WGS) entry which is preliminary data.</text>
</comment>
<gene>
    <name evidence="2" type="ORF">KPL81_12420</name>
</gene>
<keyword evidence="1" id="KW-0812">Transmembrane</keyword>
<organism evidence="2 3">
    <name type="scientific">Billgrantia antri</name>
    <dbReference type="NCBI Taxonomy" id="2846777"/>
    <lineage>
        <taxon>Bacteria</taxon>
        <taxon>Pseudomonadati</taxon>
        <taxon>Pseudomonadota</taxon>
        <taxon>Gammaproteobacteria</taxon>
        <taxon>Oceanospirillales</taxon>
        <taxon>Halomonadaceae</taxon>
        <taxon>Billgrantia</taxon>
    </lineage>
</organism>
<dbReference type="InterPro" id="IPR021313">
    <property type="entry name" value="DUF2909"/>
</dbReference>
<keyword evidence="1" id="KW-0472">Membrane</keyword>
<dbReference type="EMBL" id="JAHYCA010000004">
    <property type="protein sequence ID" value="MBW6391960.1"/>
    <property type="molecule type" value="Genomic_DNA"/>
</dbReference>
<evidence type="ECO:0000313" key="3">
    <source>
        <dbReference type="Proteomes" id="UP000769617"/>
    </source>
</evidence>
<feature type="transmembrane region" description="Helical" evidence="1">
    <location>
        <begin position="6"/>
        <end position="27"/>
    </location>
</feature>
<keyword evidence="3" id="KW-1185">Reference proteome</keyword>
<accession>A0ABS6ZPH8</accession>
<feature type="transmembrane region" description="Helical" evidence="1">
    <location>
        <begin position="39"/>
        <end position="59"/>
    </location>
</feature>
<proteinExistence type="predicted"/>
<protein>
    <submittedName>
        <fullName evidence="2">DUF2909 domain-containing protein</fullName>
    </submittedName>
</protein>
<dbReference type="Proteomes" id="UP000769617">
    <property type="component" value="Unassembled WGS sequence"/>
</dbReference>
<keyword evidence="1" id="KW-1133">Transmembrane helix</keyword>
<dbReference type="Pfam" id="PF11137">
    <property type="entry name" value="DUF2909"/>
    <property type="match status" value="1"/>
</dbReference>
<evidence type="ECO:0000256" key="1">
    <source>
        <dbReference type="SAM" id="Phobius"/>
    </source>
</evidence>
<evidence type="ECO:0000313" key="2">
    <source>
        <dbReference type="EMBL" id="MBW6391960.1"/>
    </source>
</evidence>